<dbReference type="EMBL" id="HBGD01004602">
    <property type="protein sequence ID" value="CAD9080597.1"/>
    <property type="molecule type" value="Transcribed_RNA"/>
</dbReference>
<dbReference type="Gene3D" id="1.10.510.10">
    <property type="entry name" value="Transferase(Phosphotransferase) domain 1"/>
    <property type="match status" value="2"/>
</dbReference>
<keyword evidence="4" id="KW-0963">Cytoplasm</keyword>
<evidence type="ECO:0000256" key="2">
    <source>
        <dbReference type="ARBA" id="ARBA00009903"/>
    </source>
</evidence>
<evidence type="ECO:0000256" key="13">
    <source>
        <dbReference type="PROSITE-ProRule" id="PRU10141"/>
    </source>
</evidence>
<evidence type="ECO:0000256" key="12">
    <source>
        <dbReference type="ARBA" id="ARBA00048679"/>
    </source>
</evidence>
<dbReference type="InterPro" id="IPR011009">
    <property type="entry name" value="Kinase-like_dom_sf"/>
</dbReference>
<dbReference type="InterPro" id="IPR000961">
    <property type="entry name" value="AGC-kinase_C"/>
</dbReference>
<protein>
    <recommendedName>
        <fullName evidence="3">non-specific serine/threonine protein kinase</fullName>
        <ecNumber evidence="3">2.7.11.1</ecNumber>
    </recommendedName>
</protein>
<dbReference type="SMART" id="SM00133">
    <property type="entry name" value="S_TK_X"/>
    <property type="match status" value="1"/>
</dbReference>
<evidence type="ECO:0000259" key="15">
    <source>
        <dbReference type="PROSITE" id="PS50011"/>
    </source>
</evidence>
<feature type="domain" description="AGC-kinase C-terminal" evidence="16">
    <location>
        <begin position="387"/>
        <end position="461"/>
    </location>
</feature>
<comment type="catalytic activity">
    <reaction evidence="11">
        <text>L-threonyl-[protein] + ATP = O-phospho-L-threonyl-[protein] + ADP + H(+)</text>
        <dbReference type="Rhea" id="RHEA:46608"/>
        <dbReference type="Rhea" id="RHEA-COMP:11060"/>
        <dbReference type="Rhea" id="RHEA-COMP:11605"/>
        <dbReference type="ChEBI" id="CHEBI:15378"/>
        <dbReference type="ChEBI" id="CHEBI:30013"/>
        <dbReference type="ChEBI" id="CHEBI:30616"/>
        <dbReference type="ChEBI" id="CHEBI:61977"/>
        <dbReference type="ChEBI" id="CHEBI:456216"/>
        <dbReference type="EC" id="2.7.11.1"/>
    </reaction>
</comment>
<dbReference type="PANTHER" id="PTHR22988:SF76">
    <property type="entry name" value="CHROMOSOME UNDETERMINED SCAFFOLD_135, WHOLE GENOME SHOTGUN SEQUENCE"/>
    <property type="match status" value="1"/>
</dbReference>
<dbReference type="FunFam" id="1.10.510.10:FF:000057">
    <property type="entry name" value="Non-specific serine/threonine protein kinase"/>
    <property type="match status" value="1"/>
</dbReference>
<evidence type="ECO:0000256" key="7">
    <source>
        <dbReference type="ARBA" id="ARBA00022679"/>
    </source>
</evidence>
<reference evidence="17" key="1">
    <citation type="submission" date="2021-01" db="EMBL/GenBank/DDBJ databases">
        <authorList>
            <person name="Corre E."/>
            <person name="Pelletier E."/>
            <person name="Niang G."/>
            <person name="Scheremetjew M."/>
            <person name="Finn R."/>
            <person name="Kale V."/>
            <person name="Holt S."/>
            <person name="Cochrane G."/>
            <person name="Meng A."/>
            <person name="Brown T."/>
            <person name="Cohen L."/>
        </authorList>
    </citation>
    <scope>NUCLEOTIDE SEQUENCE</scope>
    <source>
        <strain evidence="17">WS</strain>
    </source>
</reference>
<dbReference type="Pfam" id="PF00069">
    <property type="entry name" value="Pkinase"/>
    <property type="match status" value="2"/>
</dbReference>
<dbReference type="GO" id="GO:0005737">
    <property type="term" value="C:cytoplasm"/>
    <property type="evidence" value="ECO:0007669"/>
    <property type="project" value="UniProtKB-SubCell"/>
</dbReference>
<evidence type="ECO:0000259" key="16">
    <source>
        <dbReference type="PROSITE" id="PS51285"/>
    </source>
</evidence>
<dbReference type="InterPro" id="IPR050839">
    <property type="entry name" value="Rho-assoc_Ser/Thr_Kinase"/>
</dbReference>
<accession>A0A7S1KPP5</accession>
<evidence type="ECO:0000313" key="17">
    <source>
        <dbReference type="EMBL" id="CAD9080597.1"/>
    </source>
</evidence>
<keyword evidence="6" id="KW-0597">Phosphoprotein</keyword>
<dbReference type="InterPro" id="IPR017441">
    <property type="entry name" value="Protein_kinase_ATP_BS"/>
</dbReference>
<evidence type="ECO:0000256" key="10">
    <source>
        <dbReference type="ARBA" id="ARBA00022840"/>
    </source>
</evidence>
<feature type="binding site" evidence="13">
    <location>
        <position position="110"/>
    </location>
    <ligand>
        <name>ATP</name>
        <dbReference type="ChEBI" id="CHEBI:30616"/>
    </ligand>
</feature>
<dbReference type="InterPro" id="IPR008271">
    <property type="entry name" value="Ser/Thr_kinase_AS"/>
</dbReference>
<dbReference type="AlphaFoldDB" id="A0A7S1KPP5"/>
<evidence type="ECO:0000256" key="11">
    <source>
        <dbReference type="ARBA" id="ARBA00047899"/>
    </source>
</evidence>
<dbReference type="PANTHER" id="PTHR22988">
    <property type="entry name" value="MYOTONIC DYSTROPHY S/T KINASE-RELATED"/>
    <property type="match status" value="1"/>
</dbReference>
<dbReference type="FunFam" id="1.10.510.10:FF:000086">
    <property type="entry name" value="Non-specific serine/threonine protein kinase"/>
    <property type="match status" value="1"/>
</dbReference>
<dbReference type="PROSITE" id="PS00107">
    <property type="entry name" value="PROTEIN_KINASE_ATP"/>
    <property type="match status" value="1"/>
</dbReference>
<keyword evidence="8 13" id="KW-0547">Nucleotide-binding</keyword>
<dbReference type="PROSITE" id="PS50011">
    <property type="entry name" value="PROTEIN_KINASE_DOM"/>
    <property type="match status" value="1"/>
</dbReference>
<proteinExistence type="inferred from homology"/>
<dbReference type="Gene3D" id="3.30.200.20">
    <property type="entry name" value="Phosphorylase Kinase, domain 1"/>
    <property type="match status" value="2"/>
</dbReference>
<name>A0A7S1KPP5_9EUKA</name>
<evidence type="ECO:0000256" key="1">
    <source>
        <dbReference type="ARBA" id="ARBA00004496"/>
    </source>
</evidence>
<comment type="similarity">
    <text evidence="2">Belongs to the protein kinase superfamily. AGC Ser/Thr protein kinase family.</text>
</comment>
<keyword evidence="5 14" id="KW-0723">Serine/threonine-protein kinase</keyword>
<evidence type="ECO:0000256" key="3">
    <source>
        <dbReference type="ARBA" id="ARBA00012513"/>
    </source>
</evidence>
<dbReference type="SUPFAM" id="SSF56112">
    <property type="entry name" value="Protein kinase-like (PK-like)"/>
    <property type="match status" value="1"/>
</dbReference>
<evidence type="ECO:0000256" key="6">
    <source>
        <dbReference type="ARBA" id="ARBA00022553"/>
    </source>
</evidence>
<dbReference type="SMART" id="SM00220">
    <property type="entry name" value="S_TKc"/>
    <property type="match status" value="1"/>
</dbReference>
<dbReference type="GO" id="GO:0005524">
    <property type="term" value="F:ATP binding"/>
    <property type="evidence" value="ECO:0007669"/>
    <property type="project" value="UniProtKB-UniRule"/>
</dbReference>
<feature type="domain" description="Protein kinase" evidence="15">
    <location>
        <begin position="80"/>
        <end position="386"/>
    </location>
</feature>
<sequence>MPSSYTSSKGNTLTKQKSEIAKQLLARKYAELRKRGNSCVDQSSISADGVPHDNLSSDHSSPKHGSFSDLIHSRMSIHDFSILKCVGKGGFGEVLLCKHKETKKVYAVKKLKKLDMTRRKQVFHVWQERNALIEVNSKWIIKLHATFQDDLHLYFVMDFLPGGDLMNWLIKRQTFTEKETQFYIAELILAIEEIHKLGYVHRDLKPDNILLDLQGHIRLTDFGLCKLLQVKKELHPQVPTDYDPLEVTSPTEIRNLDSVTGLSKDQRQQLYQKNLRREQAFSVVGSPGYVAPEVLKKEGYGMEADFWSVGIIMFEALYGYPPFFSDSPLQTCKKIVRWETFLEYPGKDNSNVSTAAVDLMQHLLCDAQDRVGVKFRVDELKSHAFFKGIDWDNLHQQTPPFHLDLTSETDTRYFDDYDLGAVLQSIQSMKQGQKKFKRKKEEDLLFDQFTFKRAEPEKKSRPSVMNLFSGSK</sequence>
<dbReference type="InterPro" id="IPR000719">
    <property type="entry name" value="Prot_kinase_dom"/>
</dbReference>
<gene>
    <name evidence="17" type="ORF">PCOS0759_LOCUS3837</name>
</gene>
<dbReference type="PROSITE" id="PS51285">
    <property type="entry name" value="AGC_KINASE_CTER"/>
    <property type="match status" value="1"/>
</dbReference>
<evidence type="ECO:0000256" key="5">
    <source>
        <dbReference type="ARBA" id="ARBA00022527"/>
    </source>
</evidence>
<organism evidence="17">
    <name type="scientific">Percolomonas cosmopolitus</name>
    <dbReference type="NCBI Taxonomy" id="63605"/>
    <lineage>
        <taxon>Eukaryota</taxon>
        <taxon>Discoba</taxon>
        <taxon>Heterolobosea</taxon>
        <taxon>Tetramitia</taxon>
        <taxon>Eutetramitia</taxon>
        <taxon>Percolomonadidae</taxon>
        <taxon>Percolomonas</taxon>
    </lineage>
</organism>
<evidence type="ECO:0000256" key="9">
    <source>
        <dbReference type="ARBA" id="ARBA00022777"/>
    </source>
</evidence>
<keyword evidence="7" id="KW-0808">Transferase</keyword>
<dbReference type="EC" id="2.7.11.1" evidence="3"/>
<keyword evidence="10 13" id="KW-0067">ATP-binding</keyword>
<comment type="catalytic activity">
    <reaction evidence="12">
        <text>L-seryl-[protein] + ATP = O-phospho-L-seryl-[protein] + ADP + H(+)</text>
        <dbReference type="Rhea" id="RHEA:17989"/>
        <dbReference type="Rhea" id="RHEA-COMP:9863"/>
        <dbReference type="Rhea" id="RHEA-COMP:11604"/>
        <dbReference type="ChEBI" id="CHEBI:15378"/>
        <dbReference type="ChEBI" id="CHEBI:29999"/>
        <dbReference type="ChEBI" id="CHEBI:30616"/>
        <dbReference type="ChEBI" id="CHEBI:83421"/>
        <dbReference type="ChEBI" id="CHEBI:456216"/>
        <dbReference type="EC" id="2.7.11.1"/>
    </reaction>
</comment>
<evidence type="ECO:0000256" key="8">
    <source>
        <dbReference type="ARBA" id="ARBA00022741"/>
    </source>
</evidence>
<comment type="subcellular location">
    <subcellularLocation>
        <location evidence="1">Cytoplasm</location>
    </subcellularLocation>
</comment>
<dbReference type="GO" id="GO:0004674">
    <property type="term" value="F:protein serine/threonine kinase activity"/>
    <property type="evidence" value="ECO:0007669"/>
    <property type="project" value="UniProtKB-KW"/>
</dbReference>
<evidence type="ECO:0000256" key="4">
    <source>
        <dbReference type="ARBA" id="ARBA00022490"/>
    </source>
</evidence>
<dbReference type="PROSITE" id="PS00108">
    <property type="entry name" value="PROTEIN_KINASE_ST"/>
    <property type="match status" value="1"/>
</dbReference>
<evidence type="ECO:0000256" key="14">
    <source>
        <dbReference type="RuleBase" id="RU000304"/>
    </source>
</evidence>
<keyword evidence="9" id="KW-0418">Kinase</keyword>